<keyword evidence="4" id="KW-0436">Ligase</keyword>
<accession>A0A2N5Y6E3</accession>
<dbReference type="Pfam" id="PF13193">
    <property type="entry name" value="AMP-binding_C"/>
    <property type="match status" value="1"/>
</dbReference>
<comment type="caution">
    <text evidence="4">The sequence shown here is derived from an EMBL/GenBank/DDBJ whole genome shotgun (WGS) entry which is preliminary data.</text>
</comment>
<dbReference type="GO" id="GO:0016878">
    <property type="term" value="F:acid-thiol ligase activity"/>
    <property type="evidence" value="ECO:0007669"/>
    <property type="project" value="UniProtKB-ARBA"/>
</dbReference>
<dbReference type="InterPro" id="IPR000873">
    <property type="entry name" value="AMP-dep_synth/lig_dom"/>
</dbReference>
<dbReference type="PANTHER" id="PTHR43767">
    <property type="entry name" value="LONG-CHAIN-FATTY-ACID--COA LIGASE"/>
    <property type="match status" value="1"/>
</dbReference>
<dbReference type="Proteomes" id="UP000234845">
    <property type="component" value="Unassembled WGS sequence"/>
</dbReference>
<dbReference type="RefSeq" id="WP_101519576.1">
    <property type="nucleotide sequence ID" value="NZ_PKLZ01000001.1"/>
</dbReference>
<dbReference type="Gene3D" id="2.30.38.10">
    <property type="entry name" value="Luciferase, Domain 3"/>
    <property type="match status" value="1"/>
</dbReference>
<reference evidence="5" key="1">
    <citation type="submission" date="2017-11" db="EMBL/GenBank/DDBJ databases">
        <title>The draft genome sequence of Chromatocurvus sp. F02.</title>
        <authorList>
            <person name="Du Z.-J."/>
            <person name="Chang Y.-Q."/>
        </authorList>
    </citation>
    <scope>NUCLEOTIDE SEQUENCE [LARGE SCALE GENOMIC DNA]</scope>
    <source>
        <strain evidence="5">F02</strain>
    </source>
</reference>
<sequence length="570" mass="61200">MHPEIEKIEAAVAALTAPGQPFALNEMEIDGVRFRNYVAMPANLGEYCALLQQHGDKPFIVYRDQRYSFAETWQRSAALAAALQQRFGVEPGDRVAIVSRNNPEWMMAFIAIVAIGGIAVPMNAWWTTEELDYGIGDSGSRVVVADPERVARLASIAAQHDLQIIAVGDCTGLAVDTTDFEALQAEFAGAAMPPVTVAPDDHATIMYTSGSTGHPKGALSSHRGVLSAIWSWMLLGVATKQAGSADAPAPQYPPAGLLTIPLFHCTGSHSAFLLSMLIGRKMVIMHKWDVDEALRLIEAERITWFNGVPTMSAELQAAARDSAHDLSSLVDVFSGGAARPPDQVGKIAGTFRASVPGIGYGLTETNALGAVNSGAFYIANPHSTGRAVPAVTDFKVIDSAGNSLPAGERGELCMKSPANVLGYWNKPEATAEAFIDGWFHTGDVAYLDDDGYLYIVDRIKEIIIRGGENISCIEVEAAIYQHPAVVEAAVFGLPDERLGEKVGAVVVLAEGAALATDELQDYLREHVASFKVPAHVWLQHEQLPRIASGKIFKRQLKADYTARLAQELAG</sequence>
<feature type="domain" description="AMP-binding enzyme C-terminal" evidence="3">
    <location>
        <begin position="474"/>
        <end position="550"/>
    </location>
</feature>
<evidence type="ECO:0000259" key="2">
    <source>
        <dbReference type="Pfam" id="PF00501"/>
    </source>
</evidence>
<evidence type="ECO:0000313" key="4">
    <source>
        <dbReference type="EMBL" id="PLW83939.1"/>
    </source>
</evidence>
<protein>
    <submittedName>
        <fullName evidence="4">Long-chain fatty acid--CoA ligase</fullName>
    </submittedName>
</protein>
<dbReference type="AlphaFoldDB" id="A0A2N5Y6E3"/>
<dbReference type="Gene3D" id="3.40.50.980">
    <property type="match status" value="2"/>
</dbReference>
<dbReference type="Gene3D" id="3.30.300.30">
    <property type="match status" value="1"/>
</dbReference>
<dbReference type="PANTHER" id="PTHR43767:SF1">
    <property type="entry name" value="NONRIBOSOMAL PEPTIDE SYNTHASE PES1 (EUROFUNG)-RELATED"/>
    <property type="match status" value="1"/>
</dbReference>
<dbReference type="OrthoDB" id="9803968at2"/>
<keyword evidence="1" id="KW-0812">Transmembrane</keyword>
<proteinExistence type="predicted"/>
<keyword evidence="1" id="KW-0472">Membrane</keyword>
<dbReference type="PROSITE" id="PS00455">
    <property type="entry name" value="AMP_BINDING"/>
    <property type="match status" value="1"/>
</dbReference>
<feature type="domain" description="AMP-dependent synthetase/ligase" evidence="2">
    <location>
        <begin position="52"/>
        <end position="424"/>
    </location>
</feature>
<organism evidence="4 5">
    <name type="scientific">Kineobactrum sediminis</name>
    <dbReference type="NCBI Taxonomy" id="1905677"/>
    <lineage>
        <taxon>Bacteria</taxon>
        <taxon>Pseudomonadati</taxon>
        <taxon>Pseudomonadota</taxon>
        <taxon>Gammaproteobacteria</taxon>
        <taxon>Cellvibrionales</taxon>
        <taxon>Halieaceae</taxon>
        <taxon>Kineobactrum</taxon>
    </lineage>
</organism>
<keyword evidence="1" id="KW-1133">Transmembrane helix</keyword>
<feature type="transmembrane region" description="Helical" evidence="1">
    <location>
        <begin position="105"/>
        <end position="126"/>
    </location>
</feature>
<dbReference type="Pfam" id="PF00501">
    <property type="entry name" value="AMP-binding"/>
    <property type="match status" value="1"/>
</dbReference>
<dbReference type="InterPro" id="IPR020845">
    <property type="entry name" value="AMP-binding_CS"/>
</dbReference>
<evidence type="ECO:0000313" key="5">
    <source>
        <dbReference type="Proteomes" id="UP000234845"/>
    </source>
</evidence>
<dbReference type="InterPro" id="IPR025110">
    <property type="entry name" value="AMP-bd_C"/>
</dbReference>
<dbReference type="InterPro" id="IPR045851">
    <property type="entry name" value="AMP-bd_C_sf"/>
</dbReference>
<gene>
    <name evidence="4" type="ORF">CWI75_00845</name>
</gene>
<keyword evidence="5" id="KW-1185">Reference proteome</keyword>
<dbReference type="SUPFAM" id="SSF56801">
    <property type="entry name" value="Acetyl-CoA synthetase-like"/>
    <property type="match status" value="1"/>
</dbReference>
<evidence type="ECO:0000259" key="3">
    <source>
        <dbReference type="Pfam" id="PF13193"/>
    </source>
</evidence>
<name>A0A2N5Y6E3_9GAMM</name>
<evidence type="ECO:0000256" key="1">
    <source>
        <dbReference type="SAM" id="Phobius"/>
    </source>
</evidence>
<dbReference type="InterPro" id="IPR050237">
    <property type="entry name" value="ATP-dep_AMP-bd_enzyme"/>
</dbReference>
<dbReference type="EMBL" id="PKLZ01000001">
    <property type="protein sequence ID" value="PLW83939.1"/>
    <property type="molecule type" value="Genomic_DNA"/>
</dbReference>